<proteinExistence type="inferred from homology"/>
<keyword evidence="6" id="KW-0175">Coiled coil</keyword>
<dbReference type="SUPFAM" id="SSF51064">
    <property type="entry name" value="Head domain of nucleotide exchange factor GrpE"/>
    <property type="match status" value="1"/>
</dbReference>
<feature type="compositionally biased region" description="Polar residues" evidence="7">
    <location>
        <begin position="28"/>
        <end position="52"/>
    </location>
</feature>
<evidence type="ECO:0000256" key="7">
    <source>
        <dbReference type="SAM" id="MobiDB-lite"/>
    </source>
</evidence>
<dbReference type="GO" id="GO:0005737">
    <property type="term" value="C:cytoplasm"/>
    <property type="evidence" value="ECO:0007669"/>
    <property type="project" value="UniProtKB-SubCell"/>
</dbReference>
<dbReference type="Proteomes" id="UP000018735">
    <property type="component" value="Chromosome"/>
</dbReference>
<feature type="compositionally biased region" description="Polar residues" evidence="7">
    <location>
        <begin position="276"/>
        <end position="298"/>
    </location>
</feature>
<keyword evidence="3" id="KW-0963">Cytoplasm</keyword>
<name>A0A0F6CKK2_MYCGL</name>
<dbReference type="GO" id="GO:0000774">
    <property type="term" value="F:adenyl-nucleotide exchange factor activity"/>
    <property type="evidence" value="ECO:0007669"/>
    <property type="project" value="InterPro"/>
</dbReference>
<sequence>MLNMNNQEHKNQNEEVQKEVKENPAQEEVSQPSDSSNPTSESAPTLNAQDPNNINLANENIQIKSSLDDLKNFVQNPKSQNQKIKAVNQLMYNEFVKIETAINNINNYIENLTHRLELTNENFKTKVQEVESKAQQKINDRIEELDKRKKEEIENAKKYAIEKSIDSAINIVDQLEIALEFASLDPAVKNYVSGFKMVLNSFVNWLASVNIHRMDIKPGDKFDEKYMSASDKASDPDYPADHVCKVMKSGYKLYDRVVRHAMVAVSDGVGYVEPASSEQEQPQTPAKSTQTPPAQETASAPAKTKPTAPPTNNLNANKPPVVSNPPHQKPVQPPQSNTPGPKQPITHQVIKKS</sequence>
<dbReference type="GO" id="GO:0051087">
    <property type="term" value="F:protein-folding chaperone binding"/>
    <property type="evidence" value="ECO:0007669"/>
    <property type="project" value="InterPro"/>
</dbReference>
<evidence type="ECO:0000313" key="8">
    <source>
        <dbReference type="EMBL" id="AHB99624.1"/>
    </source>
</evidence>
<evidence type="ECO:0000256" key="3">
    <source>
        <dbReference type="HAMAP-Rule" id="MF_01151"/>
    </source>
</evidence>
<dbReference type="HAMAP" id="MF_01151">
    <property type="entry name" value="GrpE"/>
    <property type="match status" value="1"/>
</dbReference>
<organism evidence="8 9">
    <name type="scientific">Mycoplasmoides gallisepticum S6</name>
    <dbReference type="NCBI Taxonomy" id="1006581"/>
    <lineage>
        <taxon>Bacteria</taxon>
        <taxon>Bacillati</taxon>
        <taxon>Mycoplasmatota</taxon>
        <taxon>Mycoplasmoidales</taxon>
        <taxon>Mycoplasmoidaceae</taxon>
        <taxon>Mycoplasmoides</taxon>
    </lineage>
</organism>
<dbReference type="InterPro" id="IPR009012">
    <property type="entry name" value="GrpE_head"/>
</dbReference>
<dbReference type="PRINTS" id="PR00773">
    <property type="entry name" value="GRPEPROTEIN"/>
</dbReference>
<accession>A0A0F6CKK2</accession>
<dbReference type="SUPFAM" id="SSF58014">
    <property type="entry name" value="Coiled-coil domain of nucleotide exchange factor GrpE"/>
    <property type="match status" value="1"/>
</dbReference>
<dbReference type="AlphaFoldDB" id="A0A0F6CKK2"/>
<dbReference type="PANTHER" id="PTHR21237:SF23">
    <property type="entry name" value="GRPE PROTEIN HOMOLOG, MITOCHONDRIAL"/>
    <property type="match status" value="1"/>
</dbReference>
<feature type="coiled-coil region" evidence="6">
    <location>
        <begin position="102"/>
        <end position="162"/>
    </location>
</feature>
<dbReference type="Pfam" id="PF01025">
    <property type="entry name" value="GrpE"/>
    <property type="match status" value="1"/>
</dbReference>
<feature type="region of interest" description="Disordered" evidence="7">
    <location>
        <begin position="273"/>
        <end position="353"/>
    </location>
</feature>
<comment type="subcellular location">
    <subcellularLocation>
        <location evidence="3">Cytoplasm</location>
    </subcellularLocation>
</comment>
<dbReference type="Gene3D" id="2.30.22.10">
    <property type="entry name" value="Head domain of nucleotide exchange factor GrpE"/>
    <property type="match status" value="1"/>
</dbReference>
<comment type="function">
    <text evidence="3 4">Participates actively in the response to hyperosmotic and heat shock by preventing the aggregation of stress-denatured proteins, in association with DnaK and GrpE. It is the nucleotide exchange factor for DnaK and may function as a thermosensor. Unfolded proteins bind initially to DnaJ; upon interaction with the DnaJ-bound protein, DnaK hydrolyzes its bound ATP, resulting in the formation of a stable complex. GrpE releases ADP from DnaK; ATP binding to DnaK triggers the release of the substrate protein, thus completing the reaction cycle. Several rounds of ATP-dependent interactions between DnaJ, DnaK and GrpE are required for fully efficient folding.</text>
</comment>
<comment type="similarity">
    <text evidence="1 3 5">Belongs to the GrpE family.</text>
</comment>
<evidence type="ECO:0000256" key="4">
    <source>
        <dbReference type="RuleBase" id="RU000639"/>
    </source>
</evidence>
<keyword evidence="3 4" id="KW-0346">Stress response</keyword>
<dbReference type="CDD" id="cd00446">
    <property type="entry name" value="GrpE"/>
    <property type="match status" value="1"/>
</dbReference>
<dbReference type="PROSITE" id="PS01071">
    <property type="entry name" value="GRPE"/>
    <property type="match status" value="1"/>
</dbReference>
<dbReference type="GO" id="GO:0006457">
    <property type="term" value="P:protein folding"/>
    <property type="evidence" value="ECO:0007669"/>
    <property type="project" value="InterPro"/>
</dbReference>
<dbReference type="GO" id="GO:0051082">
    <property type="term" value="F:unfolded protein binding"/>
    <property type="evidence" value="ECO:0007669"/>
    <property type="project" value="TreeGrafter"/>
</dbReference>
<feature type="region of interest" description="Disordered" evidence="7">
    <location>
        <begin position="1"/>
        <end position="52"/>
    </location>
</feature>
<comment type="subunit">
    <text evidence="3">Homodimer.</text>
</comment>
<dbReference type="PANTHER" id="PTHR21237">
    <property type="entry name" value="GRPE PROTEIN"/>
    <property type="match status" value="1"/>
</dbReference>
<dbReference type="eggNOG" id="COG0576">
    <property type="taxonomic scope" value="Bacteria"/>
</dbReference>
<evidence type="ECO:0000313" key="9">
    <source>
        <dbReference type="Proteomes" id="UP000018735"/>
    </source>
</evidence>
<dbReference type="Gene3D" id="3.90.20.20">
    <property type="match status" value="1"/>
</dbReference>
<dbReference type="GO" id="GO:0042803">
    <property type="term" value="F:protein homodimerization activity"/>
    <property type="evidence" value="ECO:0007669"/>
    <property type="project" value="InterPro"/>
</dbReference>
<dbReference type="HOGENOM" id="CLU_784866_0_0_14"/>
<dbReference type="InterPro" id="IPR013805">
    <property type="entry name" value="GrpE_CC"/>
</dbReference>
<reference evidence="8 9" key="1">
    <citation type="journal article" date="2011" name="PLoS ONE">
        <title>Core proteome of the minimal cell: comparative proteomics of three mollicute species.</title>
        <authorList>
            <person name="Fisunov G.Y."/>
            <person name="Alexeev D.G."/>
            <person name="Bazaleev N.A."/>
            <person name="Ladygina V.G."/>
            <person name="Galyamina M.A."/>
            <person name="Kondratov I.G."/>
            <person name="Zhukova N.A."/>
            <person name="Serebryakova M.V."/>
            <person name="Demina I.A."/>
            <person name="Govorun V.M."/>
        </authorList>
    </citation>
    <scope>NUCLEOTIDE SEQUENCE [LARGE SCALE GENOMIC DNA]</scope>
    <source>
        <strain evidence="8 9">S6</strain>
    </source>
</reference>
<feature type="compositionally biased region" description="Low complexity" evidence="7">
    <location>
        <begin position="300"/>
        <end position="320"/>
    </location>
</feature>
<dbReference type="KEGG" id="mgz:GCW_01905"/>
<evidence type="ECO:0000256" key="6">
    <source>
        <dbReference type="SAM" id="Coils"/>
    </source>
</evidence>
<dbReference type="EMBL" id="CP006916">
    <property type="protein sequence ID" value="AHB99624.1"/>
    <property type="molecule type" value="Genomic_DNA"/>
</dbReference>
<gene>
    <name evidence="3 8" type="primary">grpE</name>
    <name evidence="8" type="ORF">GCW_01905</name>
</gene>
<evidence type="ECO:0000256" key="2">
    <source>
        <dbReference type="ARBA" id="ARBA00023186"/>
    </source>
</evidence>
<evidence type="ECO:0000256" key="5">
    <source>
        <dbReference type="RuleBase" id="RU004478"/>
    </source>
</evidence>
<protein>
    <recommendedName>
        <fullName evidence="3 4">Protein GrpE</fullName>
    </recommendedName>
    <alternativeName>
        <fullName evidence="3">HSP-70 cofactor</fullName>
    </alternativeName>
</protein>
<dbReference type="InterPro" id="IPR000740">
    <property type="entry name" value="GrpE"/>
</dbReference>
<dbReference type="RefSeq" id="WP_011113576.1">
    <property type="nucleotide sequence ID" value="NC_023030.2"/>
</dbReference>
<feature type="compositionally biased region" description="Basic and acidic residues" evidence="7">
    <location>
        <begin position="7"/>
        <end position="24"/>
    </location>
</feature>
<evidence type="ECO:0000256" key="1">
    <source>
        <dbReference type="ARBA" id="ARBA00009054"/>
    </source>
</evidence>
<keyword evidence="2 3" id="KW-0143">Chaperone</keyword>